<evidence type="ECO:0008006" key="4">
    <source>
        <dbReference type="Google" id="ProtNLM"/>
    </source>
</evidence>
<gene>
    <name evidence="2" type="ORF">ITI46_14650</name>
</gene>
<protein>
    <recommendedName>
        <fullName evidence="4">Secreted protein</fullName>
    </recommendedName>
</protein>
<keyword evidence="3" id="KW-1185">Reference proteome</keyword>
<evidence type="ECO:0000313" key="2">
    <source>
        <dbReference type="EMBL" id="MBO8192898.1"/>
    </source>
</evidence>
<proteinExistence type="predicted"/>
<sequence length="240" mass="25231">MPLHVPSAPAPALRSVLTALGSPRAVRGSRAPLALRTAQGPLRPELPLPAYELARVAPHASERAVERPSGRTPRRPSGRPAGPAVEPADTSPRTRLTGWRFLLTDEGTEGSAGGDGAQGGAYVGTAEAVLTADGWTFGQFRQGPYELSTVRAVRQAELLPAPYQPRLLSVPELYMLTLWLHADVTADPCGGVPDPADLLIPLAPAPPGIAPHTAHRVDALLPVLTRRLNTPAASLLRTPA</sequence>
<comment type="caution">
    <text evidence="2">The sequence shown here is derived from an EMBL/GenBank/DDBJ whole genome shotgun (WGS) entry which is preliminary data.</text>
</comment>
<evidence type="ECO:0000256" key="1">
    <source>
        <dbReference type="SAM" id="MobiDB-lite"/>
    </source>
</evidence>
<feature type="compositionally biased region" description="Basic and acidic residues" evidence="1">
    <location>
        <begin position="60"/>
        <end position="69"/>
    </location>
</feature>
<evidence type="ECO:0000313" key="3">
    <source>
        <dbReference type="Proteomes" id="UP001519064"/>
    </source>
</evidence>
<dbReference type="EMBL" id="JADKMA010000063">
    <property type="protein sequence ID" value="MBO8192898.1"/>
    <property type="molecule type" value="Genomic_DNA"/>
</dbReference>
<name>A0ABS3XBZ9_9ACTN</name>
<reference evidence="2 3" key="1">
    <citation type="submission" date="2020-11" db="EMBL/GenBank/DDBJ databases">
        <title>Streptomyces spirodelae sp. nov., isolated from duckweed.</title>
        <authorList>
            <person name="Saimee Y."/>
            <person name="Duangmal K."/>
        </authorList>
    </citation>
    <scope>NUCLEOTIDE SEQUENCE [LARGE SCALE GENOMIC DNA]</scope>
    <source>
        <strain evidence="2 3">S16-07</strain>
    </source>
</reference>
<organism evidence="2 3">
    <name type="scientific">Streptomyces oryzae</name>
    <dbReference type="NCBI Taxonomy" id="1434886"/>
    <lineage>
        <taxon>Bacteria</taxon>
        <taxon>Bacillati</taxon>
        <taxon>Actinomycetota</taxon>
        <taxon>Actinomycetes</taxon>
        <taxon>Kitasatosporales</taxon>
        <taxon>Streptomycetaceae</taxon>
        <taxon>Streptomyces</taxon>
    </lineage>
</organism>
<dbReference type="Proteomes" id="UP001519064">
    <property type="component" value="Unassembled WGS sequence"/>
</dbReference>
<dbReference type="RefSeq" id="WP_209239967.1">
    <property type="nucleotide sequence ID" value="NZ_JADKMA010000063.1"/>
</dbReference>
<accession>A0ABS3XBZ9</accession>
<feature type="region of interest" description="Disordered" evidence="1">
    <location>
        <begin position="59"/>
        <end position="92"/>
    </location>
</feature>